<name>A0A1G4JLL9_9SACH</name>
<protein>
    <submittedName>
        <fullName evidence="11">LAMI_0E05424g1_1</fullName>
    </submittedName>
</protein>
<keyword evidence="7" id="KW-0539">Nucleus</keyword>
<dbReference type="AlphaFoldDB" id="A0A1G4JLL9"/>
<dbReference type="Proteomes" id="UP000191024">
    <property type="component" value="Chromosome E"/>
</dbReference>
<keyword evidence="3" id="KW-0805">Transcription regulation</keyword>
<feature type="region of interest" description="Disordered" evidence="9">
    <location>
        <begin position="213"/>
        <end position="236"/>
    </location>
</feature>
<evidence type="ECO:0000313" key="11">
    <source>
        <dbReference type="EMBL" id="SCU91318.1"/>
    </source>
</evidence>
<keyword evidence="12" id="KW-1185">Reference proteome</keyword>
<dbReference type="CDD" id="cd12192">
    <property type="entry name" value="GCN4_cent"/>
    <property type="match status" value="1"/>
</dbReference>
<dbReference type="SMART" id="SM00338">
    <property type="entry name" value="BRLZ"/>
    <property type="match status" value="1"/>
</dbReference>
<dbReference type="PANTHER" id="PTHR11462">
    <property type="entry name" value="JUN TRANSCRIPTION FACTOR-RELATED"/>
    <property type="match status" value="1"/>
</dbReference>
<comment type="similarity">
    <text evidence="8">Belongs to the bZIP family. GCN4 subfamily.</text>
</comment>
<dbReference type="Pfam" id="PF07716">
    <property type="entry name" value="bZIP_2"/>
    <property type="match status" value="1"/>
</dbReference>
<organism evidence="11 12">
    <name type="scientific">Lachancea mirantina</name>
    <dbReference type="NCBI Taxonomy" id="1230905"/>
    <lineage>
        <taxon>Eukaryota</taxon>
        <taxon>Fungi</taxon>
        <taxon>Dikarya</taxon>
        <taxon>Ascomycota</taxon>
        <taxon>Saccharomycotina</taxon>
        <taxon>Saccharomycetes</taxon>
        <taxon>Saccharomycetales</taxon>
        <taxon>Saccharomycetaceae</taxon>
        <taxon>Lachancea</taxon>
    </lineage>
</organism>
<dbReference type="CDD" id="cd12193">
    <property type="entry name" value="bZIP_GCN4"/>
    <property type="match status" value="1"/>
</dbReference>
<evidence type="ECO:0000256" key="2">
    <source>
        <dbReference type="ARBA" id="ARBA00022605"/>
    </source>
</evidence>
<evidence type="ECO:0000256" key="7">
    <source>
        <dbReference type="ARBA" id="ARBA00023242"/>
    </source>
</evidence>
<dbReference type="Gene3D" id="3.30.160.60">
    <property type="entry name" value="Classic Zinc Finger"/>
    <property type="match status" value="1"/>
</dbReference>
<dbReference type="GO" id="GO:0000978">
    <property type="term" value="F:RNA polymerase II cis-regulatory region sequence-specific DNA binding"/>
    <property type="evidence" value="ECO:0007669"/>
    <property type="project" value="TreeGrafter"/>
</dbReference>
<dbReference type="PROSITE" id="PS00036">
    <property type="entry name" value="BZIP_BASIC"/>
    <property type="match status" value="1"/>
</dbReference>
<keyword evidence="2" id="KW-0028">Amino-acid biosynthesis</keyword>
<dbReference type="PANTHER" id="PTHR11462:SF35">
    <property type="entry name" value="TRANSCRIPTION FACTOR JRA"/>
    <property type="match status" value="1"/>
</dbReference>
<evidence type="ECO:0000256" key="5">
    <source>
        <dbReference type="ARBA" id="ARBA00023159"/>
    </source>
</evidence>
<evidence type="ECO:0000313" key="12">
    <source>
        <dbReference type="Proteomes" id="UP000191024"/>
    </source>
</evidence>
<dbReference type="GO" id="GO:0005634">
    <property type="term" value="C:nucleus"/>
    <property type="evidence" value="ECO:0007669"/>
    <property type="project" value="UniProtKB-SubCell"/>
</dbReference>
<keyword evidence="4" id="KW-0238">DNA-binding</keyword>
<gene>
    <name evidence="11" type="ORF">LAMI_0E05424G</name>
</gene>
<proteinExistence type="inferred from homology"/>
<keyword evidence="6" id="KW-0804">Transcription</keyword>
<dbReference type="InterPro" id="IPR046347">
    <property type="entry name" value="bZIP_sf"/>
</dbReference>
<dbReference type="FunFam" id="3.30.160.60:FF:001491">
    <property type="entry name" value="Cross-pathway control protein A"/>
    <property type="match status" value="1"/>
</dbReference>
<dbReference type="OrthoDB" id="5419235at2759"/>
<reference evidence="11 12" key="1">
    <citation type="submission" date="2016-03" db="EMBL/GenBank/DDBJ databases">
        <authorList>
            <person name="Devillers H."/>
        </authorList>
    </citation>
    <scope>NUCLEOTIDE SEQUENCE [LARGE SCALE GENOMIC DNA]</scope>
    <source>
        <strain evidence="11">CBS 11717</strain>
    </source>
</reference>
<evidence type="ECO:0000256" key="8">
    <source>
        <dbReference type="ARBA" id="ARBA00061302"/>
    </source>
</evidence>
<dbReference type="GO" id="GO:0008652">
    <property type="term" value="P:amino acid biosynthetic process"/>
    <property type="evidence" value="ECO:0007669"/>
    <property type="project" value="UniProtKB-KW"/>
</dbReference>
<dbReference type="InterPro" id="IPR050946">
    <property type="entry name" value="AP-1_TF_bZIP"/>
</dbReference>
<dbReference type="GO" id="GO:0000981">
    <property type="term" value="F:DNA-binding transcription factor activity, RNA polymerase II-specific"/>
    <property type="evidence" value="ECO:0007669"/>
    <property type="project" value="TreeGrafter"/>
</dbReference>
<evidence type="ECO:0000256" key="4">
    <source>
        <dbReference type="ARBA" id="ARBA00023125"/>
    </source>
</evidence>
<sequence>MSVNTPSLFDMNALEPQVQVGLMAPFPSECQDSELLTQRPAFGELVFDKFVPRDEPVVKQEEQVQSLSLALGAASASAASSADLQDSVGDFFSSADSTPLFELESLQTSPHGWDPLFNDDIPINVGDSGAAAAEVAEVSEASVEPSRKPSAAPLAPADAFLPTPVIEDAHPFFTSKTKRKSSSAVHKPDRFDRLGVISYNRKMRSVPLTPVVPESNDPVAQKRARNTEAARRSRARKLQRMNQLELKVEELLQRNAELENEITRLKSAAAL</sequence>
<evidence type="ECO:0000259" key="10">
    <source>
        <dbReference type="PROSITE" id="PS50217"/>
    </source>
</evidence>
<evidence type="ECO:0000256" key="1">
    <source>
        <dbReference type="ARBA" id="ARBA00004123"/>
    </source>
</evidence>
<dbReference type="SUPFAM" id="SSF57959">
    <property type="entry name" value="Leucine zipper domain"/>
    <property type="match status" value="1"/>
</dbReference>
<dbReference type="STRING" id="1230905.A0A1G4JLL9"/>
<dbReference type="InterPro" id="IPR004827">
    <property type="entry name" value="bZIP"/>
</dbReference>
<keyword evidence="5" id="KW-0010">Activator</keyword>
<dbReference type="EMBL" id="LT598465">
    <property type="protein sequence ID" value="SCU91318.1"/>
    <property type="molecule type" value="Genomic_DNA"/>
</dbReference>
<dbReference type="GO" id="GO:1903833">
    <property type="term" value="P:positive regulation of cellular response to amino acid starvation"/>
    <property type="evidence" value="ECO:0007669"/>
    <property type="project" value="TreeGrafter"/>
</dbReference>
<feature type="domain" description="BZIP" evidence="10">
    <location>
        <begin position="216"/>
        <end position="266"/>
    </location>
</feature>
<comment type="subcellular location">
    <subcellularLocation>
        <location evidence="1">Nucleus</location>
    </subcellularLocation>
</comment>
<accession>A0A1G4JLL9</accession>
<dbReference type="GO" id="GO:0005667">
    <property type="term" value="C:transcription regulator complex"/>
    <property type="evidence" value="ECO:0007669"/>
    <property type="project" value="TreeGrafter"/>
</dbReference>
<evidence type="ECO:0000256" key="3">
    <source>
        <dbReference type="ARBA" id="ARBA00023015"/>
    </source>
</evidence>
<dbReference type="GO" id="GO:0001080">
    <property type="term" value="P:nitrogen catabolite activation of transcription from RNA polymerase II promoter"/>
    <property type="evidence" value="ECO:0007669"/>
    <property type="project" value="TreeGrafter"/>
</dbReference>
<evidence type="ECO:0000256" key="6">
    <source>
        <dbReference type="ARBA" id="ARBA00023163"/>
    </source>
</evidence>
<dbReference type="PROSITE" id="PS50217">
    <property type="entry name" value="BZIP"/>
    <property type="match status" value="1"/>
</dbReference>
<evidence type="ECO:0000256" key="9">
    <source>
        <dbReference type="SAM" id="MobiDB-lite"/>
    </source>
</evidence>